<dbReference type="PROSITE" id="PS50305">
    <property type="entry name" value="SIRTUIN"/>
    <property type="match status" value="1"/>
</dbReference>
<comment type="caution">
    <text evidence="6">The sequence shown here is derived from an EMBL/GenBank/DDBJ whole genome shotgun (WGS) entry which is preliminary data.</text>
</comment>
<feature type="domain" description="Deacetylase sirtuin-type" evidence="5">
    <location>
        <begin position="1"/>
        <end position="254"/>
    </location>
</feature>
<dbReference type="InterPro" id="IPR029035">
    <property type="entry name" value="DHS-like_NAD/FAD-binding_dom"/>
</dbReference>
<evidence type="ECO:0000313" key="6">
    <source>
        <dbReference type="EMBL" id="NLW34592.1"/>
    </source>
</evidence>
<evidence type="ECO:0000256" key="3">
    <source>
        <dbReference type="ARBA" id="ARBA00023027"/>
    </source>
</evidence>
<dbReference type="Gene3D" id="3.40.50.1220">
    <property type="entry name" value="TPP-binding domain"/>
    <property type="match status" value="1"/>
</dbReference>
<keyword evidence="2" id="KW-0808">Transferase</keyword>
<dbReference type="InterPro" id="IPR026590">
    <property type="entry name" value="Ssirtuin_cat_dom"/>
</dbReference>
<evidence type="ECO:0000256" key="1">
    <source>
        <dbReference type="ARBA" id="ARBA00012928"/>
    </source>
</evidence>
<keyword evidence="3" id="KW-0520">NAD</keyword>
<dbReference type="InterPro" id="IPR003000">
    <property type="entry name" value="Sirtuin"/>
</dbReference>
<evidence type="ECO:0000256" key="4">
    <source>
        <dbReference type="PROSITE-ProRule" id="PRU00236"/>
    </source>
</evidence>
<evidence type="ECO:0000256" key="2">
    <source>
        <dbReference type="ARBA" id="ARBA00022679"/>
    </source>
</evidence>
<dbReference type="GO" id="GO:0017136">
    <property type="term" value="F:histone deacetylase activity, NAD-dependent"/>
    <property type="evidence" value="ECO:0007669"/>
    <property type="project" value="TreeGrafter"/>
</dbReference>
<dbReference type="EC" id="2.3.1.286" evidence="1"/>
<dbReference type="EMBL" id="JAAYEE010000068">
    <property type="protein sequence ID" value="NLW34592.1"/>
    <property type="molecule type" value="Genomic_DNA"/>
</dbReference>
<name>A0A971S0X5_9BACT</name>
<gene>
    <name evidence="6" type="ORF">GXY80_03785</name>
</gene>
<feature type="active site" description="Proton acceptor" evidence="4">
    <location>
        <position position="123"/>
    </location>
</feature>
<feature type="binding site" evidence="4">
    <location>
        <position position="131"/>
    </location>
    <ligand>
        <name>Zn(2+)</name>
        <dbReference type="ChEBI" id="CHEBI:29105"/>
    </ligand>
</feature>
<feature type="binding site" evidence="4">
    <location>
        <position position="134"/>
    </location>
    <ligand>
        <name>Zn(2+)</name>
        <dbReference type="ChEBI" id="CHEBI:29105"/>
    </ligand>
</feature>
<dbReference type="AlphaFoldDB" id="A0A971S0X5"/>
<accession>A0A971S0X5</accession>
<keyword evidence="4" id="KW-0862">Zinc</keyword>
<dbReference type="GO" id="GO:0070403">
    <property type="term" value="F:NAD+ binding"/>
    <property type="evidence" value="ECO:0007669"/>
    <property type="project" value="InterPro"/>
</dbReference>
<evidence type="ECO:0000313" key="7">
    <source>
        <dbReference type="Proteomes" id="UP000777265"/>
    </source>
</evidence>
<dbReference type="PANTHER" id="PTHR11085">
    <property type="entry name" value="NAD-DEPENDENT PROTEIN DEACYLASE SIRTUIN-5, MITOCHONDRIAL-RELATED"/>
    <property type="match status" value="1"/>
</dbReference>
<dbReference type="NCBIfam" id="NF001753">
    <property type="entry name" value="PRK00481.1-3"/>
    <property type="match status" value="1"/>
</dbReference>
<keyword evidence="4" id="KW-0479">Metal-binding</keyword>
<feature type="binding site" evidence="4">
    <location>
        <position position="159"/>
    </location>
    <ligand>
        <name>Zn(2+)</name>
        <dbReference type="ChEBI" id="CHEBI:29105"/>
    </ligand>
</feature>
<sequence length="262" mass="28937">MEEKIRRIAEWIAGSKTVVVFVGAGLSTESGIPDFRSQGGLWDKYDPEDFYFQNFLSSETARRKYWQMATEMYESMKDALPNAGHFAVAELEKLNKLDCLITQNIDGLHFKAGNSEERVLELHGTAMHVTCLSCMKRYERGDIQARIIKGDKAPRCDACGGLLKPATISFGQSMPERETMEAYRRSQACDLFIVIGSSLVVQPASLMPVAAKERGAKLVIINRDDTTCDHLADIIVNGSAGPTMAAVLEKAKTLLGPDRSLL</sequence>
<dbReference type="CDD" id="cd01407">
    <property type="entry name" value="SIR2-fam"/>
    <property type="match status" value="1"/>
</dbReference>
<dbReference type="GO" id="GO:0046872">
    <property type="term" value="F:metal ion binding"/>
    <property type="evidence" value="ECO:0007669"/>
    <property type="project" value="UniProtKB-KW"/>
</dbReference>
<feature type="binding site" evidence="4">
    <location>
        <position position="156"/>
    </location>
    <ligand>
        <name>Zn(2+)</name>
        <dbReference type="ChEBI" id="CHEBI:29105"/>
    </ligand>
</feature>
<dbReference type="Pfam" id="PF02146">
    <property type="entry name" value="SIR2"/>
    <property type="match status" value="1"/>
</dbReference>
<protein>
    <recommendedName>
        <fullName evidence="1">protein acetyllysine N-acetyltransferase</fullName>
        <ecNumber evidence="1">2.3.1.286</ecNumber>
    </recommendedName>
</protein>
<dbReference type="InterPro" id="IPR026591">
    <property type="entry name" value="Sirtuin_cat_small_dom_sf"/>
</dbReference>
<reference evidence="6" key="2">
    <citation type="submission" date="2020-01" db="EMBL/GenBank/DDBJ databases">
        <authorList>
            <person name="Campanaro S."/>
        </authorList>
    </citation>
    <scope>NUCLEOTIDE SEQUENCE</scope>
    <source>
        <strain evidence="6">AS06rmzACSIP_7</strain>
    </source>
</reference>
<dbReference type="PANTHER" id="PTHR11085:SF4">
    <property type="entry name" value="NAD-DEPENDENT PROTEIN DEACYLASE"/>
    <property type="match status" value="1"/>
</dbReference>
<dbReference type="InterPro" id="IPR050134">
    <property type="entry name" value="NAD-dep_sirtuin_deacylases"/>
</dbReference>
<dbReference type="Gene3D" id="3.30.1600.10">
    <property type="entry name" value="SIR2/SIRT2 'Small Domain"/>
    <property type="match status" value="1"/>
</dbReference>
<dbReference type="Proteomes" id="UP000777265">
    <property type="component" value="Unassembled WGS sequence"/>
</dbReference>
<dbReference type="SUPFAM" id="SSF52467">
    <property type="entry name" value="DHS-like NAD/FAD-binding domain"/>
    <property type="match status" value="1"/>
</dbReference>
<proteinExistence type="predicted"/>
<reference evidence="6" key="1">
    <citation type="journal article" date="2020" name="Biotechnol. Biofuels">
        <title>New insights from the biogas microbiome by comprehensive genome-resolved metagenomics of nearly 1600 species originating from multiple anaerobic digesters.</title>
        <authorList>
            <person name="Campanaro S."/>
            <person name="Treu L."/>
            <person name="Rodriguez-R L.M."/>
            <person name="Kovalovszki A."/>
            <person name="Ziels R.M."/>
            <person name="Maus I."/>
            <person name="Zhu X."/>
            <person name="Kougias P.G."/>
            <person name="Basile A."/>
            <person name="Luo G."/>
            <person name="Schluter A."/>
            <person name="Konstantinidis K.T."/>
            <person name="Angelidaki I."/>
        </authorList>
    </citation>
    <scope>NUCLEOTIDE SEQUENCE</scope>
    <source>
        <strain evidence="6">AS06rmzACSIP_7</strain>
    </source>
</reference>
<evidence type="ECO:0000259" key="5">
    <source>
        <dbReference type="PROSITE" id="PS50305"/>
    </source>
</evidence>
<organism evidence="6 7">
    <name type="scientific">Syntrophorhabdus aromaticivorans</name>
    <dbReference type="NCBI Taxonomy" id="328301"/>
    <lineage>
        <taxon>Bacteria</taxon>
        <taxon>Pseudomonadati</taxon>
        <taxon>Thermodesulfobacteriota</taxon>
        <taxon>Syntrophorhabdia</taxon>
        <taxon>Syntrophorhabdales</taxon>
        <taxon>Syntrophorhabdaceae</taxon>
        <taxon>Syntrophorhabdus</taxon>
    </lineage>
</organism>